<dbReference type="OrthoDB" id="6507002at2"/>
<dbReference type="HOGENOM" id="CLU_1642327_0_0_6"/>
<dbReference type="GeneID" id="95418946"/>
<protein>
    <submittedName>
        <fullName evidence="3">Uncharacterized protein</fullName>
    </submittedName>
</protein>
<evidence type="ECO:0000313" key="3">
    <source>
        <dbReference type="EMBL" id="ADW71970.1"/>
    </source>
</evidence>
<dbReference type="RefSeq" id="WP_013573686.1">
    <property type="nucleotide sequence ID" value="NC_015061.1"/>
</dbReference>
<keyword evidence="2" id="KW-0812">Transmembrane</keyword>
<dbReference type="AlphaFoldDB" id="A0A0H3F474"/>
<proteinExistence type="predicted"/>
<dbReference type="Proteomes" id="UP000007257">
    <property type="component" value="Chromosome"/>
</dbReference>
<organism evidence="3 4">
    <name type="scientific">Rahnella sp. (strain Y9602)</name>
    <dbReference type="NCBI Taxonomy" id="2703885"/>
    <lineage>
        <taxon>Bacteria</taxon>
        <taxon>Pseudomonadati</taxon>
        <taxon>Pseudomonadota</taxon>
        <taxon>Gammaproteobacteria</taxon>
        <taxon>Enterobacterales</taxon>
        <taxon>Yersiniaceae</taxon>
        <taxon>Rahnella</taxon>
    </lineage>
</organism>
<dbReference type="eggNOG" id="ENOG5031RUI">
    <property type="taxonomic scope" value="Bacteria"/>
</dbReference>
<gene>
    <name evidence="3" type="ordered locus">Rahaq_0340</name>
</gene>
<feature type="compositionally biased region" description="Acidic residues" evidence="1">
    <location>
        <begin position="94"/>
        <end position="106"/>
    </location>
</feature>
<dbReference type="EMBL" id="CP002505">
    <property type="protein sequence ID" value="ADW71970.1"/>
    <property type="molecule type" value="Genomic_DNA"/>
</dbReference>
<feature type="region of interest" description="Disordered" evidence="1">
    <location>
        <begin position="88"/>
        <end position="142"/>
    </location>
</feature>
<name>A0A0H3F474_RAHSY</name>
<evidence type="ECO:0000256" key="2">
    <source>
        <dbReference type="SAM" id="Phobius"/>
    </source>
</evidence>
<reference evidence="4" key="1">
    <citation type="submission" date="2011-01" db="EMBL/GenBank/DDBJ databases">
        <title>Complete sequence of chromosome of Rahnella sp. Y9602.</title>
        <authorList>
            <consortium name="US DOE Joint Genome Institute"/>
            <person name="Lucas S."/>
            <person name="Copeland A."/>
            <person name="Lapidus A."/>
            <person name="Cheng J.-F."/>
            <person name="Goodwin L."/>
            <person name="Pitluck S."/>
            <person name="Lu M."/>
            <person name="Detter J.C."/>
            <person name="Han C."/>
            <person name="Tapia R."/>
            <person name="Land M."/>
            <person name="Hauser L."/>
            <person name="Kyrpides N."/>
            <person name="Ivanova N."/>
            <person name="Ovchinnikova G."/>
            <person name="Pagani I."/>
            <person name="Sobecky P.A."/>
            <person name="Martinez R.J."/>
            <person name="Woyke T."/>
        </authorList>
    </citation>
    <scope>NUCLEOTIDE SEQUENCE [LARGE SCALE GENOMIC DNA]</scope>
    <source>
        <strain evidence="4">Y9602</strain>
    </source>
</reference>
<keyword evidence="2" id="KW-0472">Membrane</keyword>
<sequence precursor="true">MQNIHLSAYTSHLNKQKVKVVVHRPLRKSLYSLGLGCLCLLAGAMAGAYLHISYLNWQSYRIGVSEESRLPYKQSPLHYIYQDKAMPAVSQSADSDDDTNADEQLLEDTSSMENEAPEEAPTGESDESQIMKLDEGSPDIPLQEWLEKAMLEQQQEEKSAK</sequence>
<feature type="transmembrane region" description="Helical" evidence="2">
    <location>
        <begin position="30"/>
        <end position="52"/>
    </location>
</feature>
<evidence type="ECO:0000313" key="4">
    <source>
        <dbReference type="Proteomes" id="UP000007257"/>
    </source>
</evidence>
<evidence type="ECO:0000256" key="1">
    <source>
        <dbReference type="SAM" id="MobiDB-lite"/>
    </source>
</evidence>
<keyword evidence="2" id="KW-1133">Transmembrane helix</keyword>
<reference evidence="3 4" key="2">
    <citation type="journal article" date="2012" name="J. Bacteriol.">
        <title>Complete Genome Sequence of Rahnella sp. Strain Y9602, a Gammaproteobacterium Isolate from Metal- and Radionuclide-Contaminated Soil.</title>
        <authorList>
            <person name="Martinez R.J."/>
            <person name="Bruce D."/>
            <person name="Detter C."/>
            <person name="Goodwin L.A."/>
            <person name="Han J."/>
            <person name="Han C.S."/>
            <person name="Held B."/>
            <person name="Land M.L."/>
            <person name="Mikhailova N."/>
            <person name="Nolan M."/>
            <person name="Pennacchio L."/>
            <person name="Pitluck S."/>
            <person name="Tapia R."/>
            <person name="Woyke T."/>
            <person name="Sobecky P.A."/>
        </authorList>
    </citation>
    <scope>NUCLEOTIDE SEQUENCE [LARGE SCALE GENOMIC DNA]</scope>
    <source>
        <strain evidence="3 4">Y9602</strain>
    </source>
</reference>
<accession>A0A0H3F474</accession>
<dbReference type="KEGG" id="rah:Rahaq_0340"/>